<feature type="domain" description="Cobalamin-independent methionine synthase MetE C-terminal/archaeal" evidence="9">
    <location>
        <begin position="7"/>
        <end position="315"/>
    </location>
</feature>
<proteinExistence type="inferred from homology"/>
<evidence type="ECO:0000256" key="4">
    <source>
        <dbReference type="ARBA" id="ARBA00022679"/>
    </source>
</evidence>
<dbReference type="InterPro" id="IPR022921">
    <property type="entry name" value="MetE_arc"/>
</dbReference>
<dbReference type="Pfam" id="PF01717">
    <property type="entry name" value="Meth_synt_2"/>
    <property type="match status" value="1"/>
</dbReference>
<dbReference type="AlphaFoldDB" id="A0A650CE28"/>
<dbReference type="PANTHER" id="PTHR30519">
    <property type="entry name" value="5-METHYLTETRAHYDROPTEROYLTRIGLUTAMATE--HOMOCYSTEINE METHYLTRANSFERASE"/>
    <property type="match status" value="1"/>
</dbReference>
<dbReference type="NCBIfam" id="NF003317">
    <property type="entry name" value="PRK04326.1"/>
    <property type="match status" value="1"/>
</dbReference>
<evidence type="ECO:0000256" key="1">
    <source>
        <dbReference type="ARBA" id="ARBA00007909"/>
    </source>
</evidence>
<evidence type="ECO:0000256" key="6">
    <source>
        <dbReference type="ARBA" id="ARBA00022833"/>
    </source>
</evidence>
<reference evidence="11 12" key="1">
    <citation type="submission" date="2019-10" db="EMBL/GenBank/DDBJ databases">
        <title>Genome Sequences from Six Type Strain Members of the Archaeal Family Sulfolobaceae: Acidianus ambivalens, Acidianus infernus, Metallosphaera prunae, Stygiolobus azoricus, Sulfolobus metallicus, and Sulfurisphaera ohwakuensis.</title>
        <authorList>
            <person name="Counts J.A."/>
            <person name="Kelly R.M."/>
        </authorList>
    </citation>
    <scope>NUCLEOTIDE SEQUENCE [LARGE SCALE GENOMIC DNA]</scope>
    <source>
        <strain evidence="11 12">TA-1</strain>
    </source>
</reference>
<comment type="pathway">
    <text evidence="8">Amino-acid biosynthesis; L-methionine biosynthesis via de novo pathway.</text>
</comment>
<dbReference type="InterPro" id="IPR038071">
    <property type="entry name" value="UROD/MetE-like_sf"/>
</dbReference>
<evidence type="ECO:0000256" key="8">
    <source>
        <dbReference type="HAMAP-Rule" id="MF_00288"/>
    </source>
</evidence>
<dbReference type="EC" id="2.1.1.-" evidence="8"/>
<evidence type="ECO:0000256" key="3">
    <source>
        <dbReference type="ARBA" id="ARBA00022605"/>
    </source>
</evidence>
<dbReference type="OrthoDB" id="17656at2157"/>
<evidence type="ECO:0000256" key="2">
    <source>
        <dbReference type="ARBA" id="ARBA00022603"/>
    </source>
</evidence>
<dbReference type="Proteomes" id="UP000582213">
    <property type="component" value="Unassembled WGS sequence"/>
</dbReference>
<dbReference type="UniPathway" id="UPA00051"/>
<dbReference type="GO" id="GO:0008270">
    <property type="term" value="F:zinc ion binding"/>
    <property type="evidence" value="ECO:0007669"/>
    <property type="project" value="InterPro"/>
</dbReference>
<dbReference type="CDD" id="cd03311">
    <property type="entry name" value="CIMS_C_terminal_like"/>
    <property type="match status" value="1"/>
</dbReference>
<dbReference type="HAMAP" id="MF_00288">
    <property type="entry name" value="MetE"/>
    <property type="match status" value="1"/>
</dbReference>
<feature type="binding site" evidence="8">
    <location>
        <position position="213"/>
    </location>
    <ligand>
        <name>Zn(2+)</name>
        <dbReference type="ChEBI" id="CHEBI:29105"/>
        <note>catalytic</note>
    </ligand>
</feature>
<keyword evidence="7 8" id="KW-0486">Methionine biosynthesis</keyword>
<dbReference type="Proteomes" id="UP000427373">
    <property type="component" value="Chromosome"/>
</dbReference>
<keyword evidence="2 8" id="KW-0489">Methyltransferase</keyword>
<dbReference type="SUPFAM" id="SSF51726">
    <property type="entry name" value="UROD/MetE-like"/>
    <property type="match status" value="1"/>
</dbReference>
<evidence type="ECO:0000313" key="11">
    <source>
        <dbReference type="EMBL" id="QGR16032.1"/>
    </source>
</evidence>
<dbReference type="InterPro" id="IPR002629">
    <property type="entry name" value="Met_Synth_C/arc"/>
</dbReference>
<dbReference type="GeneID" id="42799912"/>
<comment type="function">
    <text evidence="8">Catalyzes the transfer of a methyl group to L-homocysteine resulting in methionine formation. The physiological methyl donor is unknown.</text>
</comment>
<feature type="binding site" evidence="8">
    <location>
        <position position="294"/>
    </location>
    <ligand>
        <name>Zn(2+)</name>
        <dbReference type="ChEBI" id="CHEBI:29105"/>
        <note>catalytic</note>
    </ligand>
</feature>
<keyword evidence="5 8" id="KW-0479">Metal-binding</keyword>
<organism evidence="11 12">
    <name type="scientific">Sulfurisphaera ohwakuensis</name>
    <dbReference type="NCBI Taxonomy" id="69656"/>
    <lineage>
        <taxon>Archaea</taxon>
        <taxon>Thermoproteota</taxon>
        <taxon>Thermoprotei</taxon>
        <taxon>Sulfolobales</taxon>
        <taxon>Sulfolobaceae</taxon>
        <taxon>Sulfurisphaera</taxon>
    </lineage>
</organism>
<evidence type="ECO:0000313" key="10">
    <source>
        <dbReference type="EMBL" id="MBB5253044.1"/>
    </source>
</evidence>
<reference evidence="10 13" key="2">
    <citation type="submission" date="2020-08" db="EMBL/GenBank/DDBJ databases">
        <title>Genomic Encyclopedia of Type Strains, Phase IV (KMG-IV): sequencing the most valuable type-strain genomes for metagenomic binning, comparative biology and taxonomic classification.</title>
        <authorList>
            <person name="Goeker M."/>
        </authorList>
    </citation>
    <scope>NUCLEOTIDE SEQUENCE [LARGE SCALE GENOMIC DNA]</scope>
    <source>
        <strain evidence="10 13">DSM 12421</strain>
    </source>
</reference>
<keyword evidence="3 8" id="KW-0028">Amino-acid biosynthesis</keyword>
<comment type="similarity">
    <text evidence="1 8">Belongs to the archaeal MetE family.</text>
</comment>
<feature type="binding site" evidence="8">
    <location>
        <position position="211"/>
    </location>
    <ligand>
        <name>Zn(2+)</name>
        <dbReference type="ChEBI" id="CHEBI:29105"/>
        <note>catalytic</note>
    </ligand>
</feature>
<dbReference type="RefSeq" id="WP_156013640.1">
    <property type="nucleotide sequence ID" value="NZ_CP045484.1"/>
</dbReference>
<evidence type="ECO:0000256" key="7">
    <source>
        <dbReference type="ARBA" id="ARBA00023167"/>
    </source>
</evidence>
<evidence type="ECO:0000256" key="5">
    <source>
        <dbReference type="ARBA" id="ARBA00022723"/>
    </source>
</evidence>
<comment type="cofactor">
    <cofactor evidence="8">
        <name>Zn(2+)</name>
        <dbReference type="ChEBI" id="CHEBI:29105"/>
    </cofactor>
    <text evidence="8">Binds 1 zinc ion per subunit.</text>
</comment>
<dbReference type="KEGG" id="soh:D1869_01655"/>
<gene>
    <name evidence="8" type="primary">metE</name>
    <name evidence="11" type="ORF">D1869_01655</name>
    <name evidence="10" type="ORF">HNQ62_000777</name>
</gene>
<dbReference type="EMBL" id="CP045484">
    <property type="protein sequence ID" value="QGR16032.1"/>
    <property type="molecule type" value="Genomic_DNA"/>
</dbReference>
<comment type="caution">
    <text evidence="8">Lacks conserved residue(s) required for the propagation of feature annotation.</text>
</comment>
<sequence>MDELPILPTTVIGSYPRPKWLRESIRLHKAGKISDEDLQEAFDDAVVTVLHDHEIAGVDVPTDGEMRRDEMVEFFAERLAGFKFYGPVRVWGTNYYRKPSVVSKVEYIKPMLVDEFLFAKSVSYTENLKITITGPYTIAEWSYNEYYKNKRDLAFDLAKVINTEMKKLVEAGAKIIQVDEPAIHTHKNEVEWAIEAVNESIKGINVKVVMHVCYGEYSYLEPYLDKLNVDQINLALKNYNYEPVKLFKKWDREIGVGVIDVHNKRIETPEEVANDLKMLLDYFKPEMIWVNPDCGLKLLPRKIAFQKLLNMVKGTKIIREELKNKGYNSTSLKPLVNR</sequence>
<accession>A0A650CE28</accession>
<evidence type="ECO:0000259" key="9">
    <source>
        <dbReference type="Pfam" id="PF01717"/>
    </source>
</evidence>
<dbReference type="GO" id="GO:0009086">
    <property type="term" value="P:methionine biosynthetic process"/>
    <property type="evidence" value="ECO:0007669"/>
    <property type="project" value="UniProtKB-UniRule"/>
</dbReference>
<dbReference type="EMBL" id="JACHFY010000002">
    <property type="protein sequence ID" value="MBB5253044.1"/>
    <property type="molecule type" value="Genomic_DNA"/>
</dbReference>
<dbReference type="GO" id="GO:0003871">
    <property type="term" value="F:5-methyltetrahydropteroyltriglutamate-homocysteine S-methyltransferase activity"/>
    <property type="evidence" value="ECO:0007669"/>
    <property type="project" value="InterPro"/>
</dbReference>
<dbReference type="GO" id="GO:0032259">
    <property type="term" value="P:methylation"/>
    <property type="evidence" value="ECO:0007669"/>
    <property type="project" value="UniProtKB-KW"/>
</dbReference>
<keyword evidence="12" id="KW-1185">Reference proteome</keyword>
<dbReference type="Gene3D" id="3.20.20.210">
    <property type="match status" value="1"/>
</dbReference>
<keyword evidence="6 8" id="KW-0862">Zinc</keyword>
<protein>
    <recommendedName>
        <fullName evidence="8">Methionine synthase</fullName>
        <ecNumber evidence="8">2.1.1.-</ecNumber>
    </recommendedName>
    <alternativeName>
        <fullName evidence="8">Homocysteine methyltransferase</fullName>
    </alternativeName>
</protein>
<name>A0A650CE28_SULOH</name>
<keyword evidence="4 8" id="KW-0808">Transferase</keyword>
<evidence type="ECO:0000313" key="12">
    <source>
        <dbReference type="Proteomes" id="UP000427373"/>
    </source>
</evidence>
<evidence type="ECO:0000313" key="13">
    <source>
        <dbReference type="Proteomes" id="UP000582213"/>
    </source>
</evidence>